<feature type="compositionally biased region" description="Polar residues" evidence="1">
    <location>
        <begin position="27"/>
        <end position="44"/>
    </location>
</feature>
<dbReference type="AlphaFoldDB" id="A0A166QT74"/>
<evidence type="ECO:0000313" key="2">
    <source>
        <dbReference type="EMBL" id="KZP27510.1"/>
    </source>
</evidence>
<evidence type="ECO:0000256" key="1">
    <source>
        <dbReference type="SAM" id="MobiDB-lite"/>
    </source>
</evidence>
<gene>
    <name evidence="2" type="ORF">FIBSPDRAFT_928041</name>
</gene>
<sequence length="302" mass="34324">MPPPPPSPMCFPGFEKKKEPKRLTDLIRSNTEKPSALRPSTTLARYQPVSPRPTSGGSGGIRDSLDEEDKDEKLAFDSDLEAYEEVRALPSDSRARAIERPTPATPWARWQEACRRSGAYGWGVGKPKLYSDSCSLRKTNATGVSKRTGSRPNLWASDSRSTLVGSAFERKLNDLDVPKERVDSSDRPNDLRRLMEKDTLDCYEENGYLDWINFLLDRAKDSRIVIDARMLVHDKATAFNSMLTAKNSKLIYPPQSIDLIWKDKPARSKERIFVQPLEFTGRRRPIYKYFNCYGSGSSTWYS</sequence>
<organism evidence="2 3">
    <name type="scientific">Athelia psychrophila</name>
    <dbReference type="NCBI Taxonomy" id="1759441"/>
    <lineage>
        <taxon>Eukaryota</taxon>
        <taxon>Fungi</taxon>
        <taxon>Dikarya</taxon>
        <taxon>Basidiomycota</taxon>
        <taxon>Agaricomycotina</taxon>
        <taxon>Agaricomycetes</taxon>
        <taxon>Agaricomycetidae</taxon>
        <taxon>Atheliales</taxon>
        <taxon>Atheliaceae</taxon>
        <taxon>Athelia</taxon>
    </lineage>
</organism>
<accession>A0A166QT74</accession>
<feature type="region of interest" description="Disordered" evidence="1">
    <location>
        <begin position="27"/>
        <end position="71"/>
    </location>
</feature>
<evidence type="ECO:0000313" key="3">
    <source>
        <dbReference type="Proteomes" id="UP000076532"/>
    </source>
</evidence>
<protein>
    <submittedName>
        <fullName evidence="2">Uncharacterized protein</fullName>
    </submittedName>
</protein>
<name>A0A166QT74_9AGAM</name>
<dbReference type="OrthoDB" id="3038622at2759"/>
<dbReference type="Proteomes" id="UP000076532">
    <property type="component" value="Unassembled WGS sequence"/>
</dbReference>
<keyword evidence="3" id="KW-1185">Reference proteome</keyword>
<dbReference type="EMBL" id="KV417508">
    <property type="protein sequence ID" value="KZP27510.1"/>
    <property type="molecule type" value="Genomic_DNA"/>
</dbReference>
<proteinExistence type="predicted"/>
<reference evidence="2 3" key="1">
    <citation type="journal article" date="2016" name="Mol. Biol. Evol.">
        <title>Comparative Genomics of Early-Diverging Mushroom-Forming Fungi Provides Insights into the Origins of Lignocellulose Decay Capabilities.</title>
        <authorList>
            <person name="Nagy L.G."/>
            <person name="Riley R."/>
            <person name="Tritt A."/>
            <person name="Adam C."/>
            <person name="Daum C."/>
            <person name="Floudas D."/>
            <person name="Sun H."/>
            <person name="Yadav J.S."/>
            <person name="Pangilinan J."/>
            <person name="Larsson K.H."/>
            <person name="Matsuura K."/>
            <person name="Barry K."/>
            <person name="Labutti K."/>
            <person name="Kuo R."/>
            <person name="Ohm R.A."/>
            <person name="Bhattacharya S.S."/>
            <person name="Shirouzu T."/>
            <person name="Yoshinaga Y."/>
            <person name="Martin F.M."/>
            <person name="Grigoriev I.V."/>
            <person name="Hibbett D.S."/>
        </authorList>
    </citation>
    <scope>NUCLEOTIDE SEQUENCE [LARGE SCALE GENOMIC DNA]</scope>
    <source>
        <strain evidence="2 3">CBS 109695</strain>
    </source>
</reference>